<evidence type="ECO:0000256" key="1">
    <source>
        <dbReference type="ARBA" id="ARBA00007358"/>
    </source>
</evidence>
<dbReference type="CDD" id="cd08177">
    <property type="entry name" value="MAR"/>
    <property type="match status" value="1"/>
</dbReference>
<keyword evidence="7" id="KW-1185">Reference proteome</keyword>
<feature type="domain" description="Fe-containing alcohol dehydrogenase-like C-terminal" evidence="5">
    <location>
        <begin position="172"/>
        <end position="352"/>
    </location>
</feature>
<dbReference type="GO" id="GO:0004022">
    <property type="term" value="F:alcohol dehydrogenase (NAD+) activity"/>
    <property type="evidence" value="ECO:0007669"/>
    <property type="project" value="TreeGrafter"/>
</dbReference>
<dbReference type="Gene3D" id="3.40.50.1970">
    <property type="match status" value="1"/>
</dbReference>
<dbReference type="InterPro" id="IPR056798">
    <property type="entry name" value="ADH_Fe_C"/>
</dbReference>
<dbReference type="GO" id="GO:0046872">
    <property type="term" value="F:metal ion binding"/>
    <property type="evidence" value="ECO:0007669"/>
    <property type="project" value="InterPro"/>
</dbReference>
<dbReference type="SUPFAM" id="SSF56796">
    <property type="entry name" value="Dehydroquinate synthase-like"/>
    <property type="match status" value="1"/>
</dbReference>
<dbReference type="Gene3D" id="1.20.1090.10">
    <property type="entry name" value="Dehydroquinate synthase-like - alpha domain"/>
    <property type="match status" value="1"/>
</dbReference>
<dbReference type="Proteomes" id="UP001139354">
    <property type="component" value="Unassembled WGS sequence"/>
</dbReference>
<dbReference type="PANTHER" id="PTHR11496:SF102">
    <property type="entry name" value="ALCOHOL DEHYDROGENASE 4"/>
    <property type="match status" value="1"/>
</dbReference>
<keyword evidence="3" id="KW-0520">NAD</keyword>
<evidence type="ECO:0000313" key="6">
    <source>
        <dbReference type="EMBL" id="MCC2033185.1"/>
    </source>
</evidence>
<dbReference type="Pfam" id="PF25137">
    <property type="entry name" value="ADH_Fe_C"/>
    <property type="match status" value="1"/>
</dbReference>
<dbReference type="PANTHER" id="PTHR11496">
    <property type="entry name" value="ALCOHOL DEHYDROGENASE"/>
    <property type="match status" value="1"/>
</dbReference>
<comment type="similarity">
    <text evidence="1">Belongs to the iron-containing alcohol dehydrogenase family.</text>
</comment>
<organism evidence="6 7">
    <name type="scientific">Microbacterium allomyrinae</name>
    <dbReference type="NCBI Taxonomy" id="2830666"/>
    <lineage>
        <taxon>Bacteria</taxon>
        <taxon>Bacillati</taxon>
        <taxon>Actinomycetota</taxon>
        <taxon>Actinomycetes</taxon>
        <taxon>Micrococcales</taxon>
        <taxon>Microbacteriaceae</taxon>
        <taxon>Microbacterium</taxon>
    </lineage>
</organism>
<sequence>MTIARDHSPLVFTHRALPQRVRFGTGHAARNVASEISDAGALRVMLIASEAKLAMARTVTGSVEPALIWTDVVQHVPAAVAEAARVEAVRAGVDLIVSVGGGSTTGLAKAIALTTGIPIVAVPTTYAGSEATNVWGLTEGARKTTGVDDRVLPGAVVYDAELTLSLPVELSVTSGLNGVAHCVDSLWAPRADPINAALAAEGIRALATGLRGVVADPGGLAGREQAQFGAYLAAVAFASAGSGLHHKICHVLGGTYDLPHAQTHAIVLPYVTAFNVGAAPAAERAIARALDASDAVEGLDALRDDVGAPSALRDLGFDPDRIREAAEIILPQVPASNPRPVDLDSLQLLLGAAADGRSSETLRGR</sequence>
<name>A0A9X1LXI5_9MICO</name>
<dbReference type="InterPro" id="IPR034786">
    <property type="entry name" value="MAR"/>
</dbReference>
<dbReference type="RefSeq" id="WP_229385151.1">
    <property type="nucleotide sequence ID" value="NZ_JAGTTN010000004.1"/>
</dbReference>
<reference evidence="6" key="1">
    <citation type="submission" date="2021-04" db="EMBL/GenBank/DDBJ databases">
        <title>Microbacterium tenobrionis sp. nov. and Microbacterium allomyrinae sp. nov., isolated from larvae of Tenobrio molitor and Allomyrina dichotoma, respectively.</title>
        <authorList>
            <person name="Lee S.D."/>
        </authorList>
    </citation>
    <scope>NUCLEOTIDE SEQUENCE</scope>
    <source>
        <strain evidence="6">BWT-G7</strain>
    </source>
</reference>
<keyword evidence="2" id="KW-0560">Oxidoreductase</keyword>
<accession>A0A9X1LXI5</accession>
<dbReference type="AlphaFoldDB" id="A0A9X1LXI5"/>
<evidence type="ECO:0000256" key="3">
    <source>
        <dbReference type="ARBA" id="ARBA00023027"/>
    </source>
</evidence>
<dbReference type="InterPro" id="IPR039697">
    <property type="entry name" value="Alcohol_dehydrogenase_Fe"/>
</dbReference>
<gene>
    <name evidence="6" type="ORF">KEC57_13445</name>
</gene>
<dbReference type="EMBL" id="JAGTTN010000004">
    <property type="protein sequence ID" value="MCC2033185.1"/>
    <property type="molecule type" value="Genomic_DNA"/>
</dbReference>
<proteinExistence type="inferred from homology"/>
<evidence type="ECO:0000259" key="5">
    <source>
        <dbReference type="Pfam" id="PF25137"/>
    </source>
</evidence>
<feature type="domain" description="Alcohol dehydrogenase iron-type/glycerol dehydrogenase GldA" evidence="4">
    <location>
        <begin position="18"/>
        <end position="159"/>
    </location>
</feature>
<comment type="caution">
    <text evidence="6">The sequence shown here is derived from an EMBL/GenBank/DDBJ whole genome shotgun (WGS) entry which is preliminary data.</text>
</comment>
<evidence type="ECO:0000313" key="7">
    <source>
        <dbReference type="Proteomes" id="UP001139354"/>
    </source>
</evidence>
<evidence type="ECO:0000256" key="2">
    <source>
        <dbReference type="ARBA" id="ARBA00023002"/>
    </source>
</evidence>
<evidence type="ECO:0000259" key="4">
    <source>
        <dbReference type="Pfam" id="PF00465"/>
    </source>
</evidence>
<dbReference type="GO" id="GO:0018506">
    <property type="term" value="F:maleylacetate reductase activity"/>
    <property type="evidence" value="ECO:0007669"/>
    <property type="project" value="InterPro"/>
</dbReference>
<protein>
    <submittedName>
        <fullName evidence="6">Maleylacetate reductase</fullName>
    </submittedName>
</protein>
<dbReference type="Pfam" id="PF00465">
    <property type="entry name" value="Fe-ADH"/>
    <property type="match status" value="1"/>
</dbReference>
<dbReference type="InterPro" id="IPR001670">
    <property type="entry name" value="ADH_Fe/GldA"/>
</dbReference>